<dbReference type="EMBL" id="MT862164">
    <property type="protein sequence ID" value="QPO25266.1"/>
    <property type="molecule type" value="Genomic_DNA"/>
</dbReference>
<accession>A0A7T1L7K7</accession>
<feature type="compositionally biased region" description="Basic residues" evidence="1">
    <location>
        <begin position="80"/>
        <end position="99"/>
    </location>
</feature>
<keyword evidence="2" id="KW-0812">Transmembrane</keyword>
<proteinExistence type="predicted"/>
<evidence type="ECO:0000256" key="2">
    <source>
        <dbReference type="SAM" id="Phobius"/>
    </source>
</evidence>
<sequence>MRTIADRTLSVATTEFPPPCYESTGASAAFDMEAHGCEAESPPPPYIIAPLSNESQFSTVNLDSPCEPSDAPGTLNASARRARRAARRARRRSERRARRRSEAQHAAGQWALGTAPVDYRLPVYGQPEAEPECRLPTYSQSEEDATYYYPPTYSESETRHPRYSRLTSEEMNSPPPYDSASLSHEDSVFIDMPEAEGERIARPIAQRISSRRLYRRRHQSERSCARCSSLSTHGCIVIMVIIFVVAVYFILTVLGRHK</sequence>
<feature type="region of interest" description="Disordered" evidence="1">
    <location>
        <begin position="61"/>
        <end position="109"/>
    </location>
</feature>
<reference evidence="3" key="1">
    <citation type="journal article" date="2020" name="Arch.">
        <title>Full genome sequence of bovine alphaherpesvirus 2 (BoHV-2).</title>
        <authorList>
            <person name="Pfaff F."/>
            <person name="Neubauer-Juric A."/>
            <person name="Krebs S."/>
            <person name="Hauser A."/>
            <person name="Singer S."/>
            <person name="Blum H."/>
            <person name="Hoffmann B."/>
        </authorList>
    </citation>
    <scope>NUCLEOTIDE SEQUENCE</scope>
    <source>
        <strain evidence="3">Riems 8/85</strain>
    </source>
</reference>
<feature type="transmembrane region" description="Helical" evidence="2">
    <location>
        <begin position="230"/>
        <end position="254"/>
    </location>
</feature>
<evidence type="ECO:0000256" key="1">
    <source>
        <dbReference type="SAM" id="MobiDB-lite"/>
    </source>
</evidence>
<keyword evidence="2" id="KW-1133">Transmembrane helix</keyword>
<protein>
    <submittedName>
        <fullName evidence="3">Membrane protein UL56</fullName>
    </submittedName>
</protein>
<dbReference type="Proteomes" id="UP001147787">
    <property type="component" value="Segment"/>
</dbReference>
<gene>
    <name evidence="3" type="primary">UL56</name>
</gene>
<evidence type="ECO:0000313" key="3">
    <source>
        <dbReference type="EMBL" id="QPO25266.1"/>
    </source>
</evidence>
<name>A0A7T1L7K7_9ALPH</name>
<organism evidence="3">
    <name type="scientific">Bovine alphaherpesvirus 2</name>
    <dbReference type="NCBI Taxonomy" id="10295"/>
    <lineage>
        <taxon>Viruses</taxon>
        <taxon>Duplodnaviria</taxon>
        <taxon>Heunggongvirae</taxon>
        <taxon>Peploviricota</taxon>
        <taxon>Herviviricetes</taxon>
        <taxon>Herpesvirales</taxon>
        <taxon>Orthoherpesviridae</taxon>
        <taxon>Alphaherpesvirinae</taxon>
        <taxon>Simplexvirus</taxon>
        <taxon>Simplexvirus bovinealpha2</taxon>
    </lineage>
</organism>
<keyword evidence="2" id="KW-0472">Membrane</keyword>